<comment type="caution">
    <text evidence="1">The sequence shown here is derived from an EMBL/GenBank/DDBJ whole genome shotgun (WGS) entry which is preliminary data.</text>
</comment>
<protein>
    <submittedName>
        <fullName evidence="1">Uncharacterized protein</fullName>
    </submittedName>
</protein>
<evidence type="ECO:0000313" key="2">
    <source>
        <dbReference type="Proteomes" id="UP001558613"/>
    </source>
</evidence>
<keyword evidence="2" id="KW-1185">Reference proteome</keyword>
<sequence length="130" mass="14396">MTADSSSCCSIIILLPPWLPLPWQPVRDVQPYRGRARKNGSTHSYAGAFLRRGVPIMAASSPSSLFSGFPCLLSAAVTSITLRMTALLHLFLRFQMDAGCCSLQLPLCLACRMRKRERQRQEGGSHLFNV</sequence>
<dbReference type="Proteomes" id="UP001558613">
    <property type="component" value="Unassembled WGS sequence"/>
</dbReference>
<proteinExistence type="predicted"/>
<name>A0ABR3MQY7_9TELE</name>
<reference evidence="1 2" key="1">
    <citation type="submission" date="2023-09" db="EMBL/GenBank/DDBJ databases">
        <authorList>
            <person name="Wang M."/>
        </authorList>
    </citation>
    <scope>NUCLEOTIDE SEQUENCE [LARGE SCALE GENOMIC DNA]</scope>
    <source>
        <strain evidence="1">GT-2023</strain>
        <tissue evidence="1">Liver</tissue>
    </source>
</reference>
<accession>A0ABR3MQY7</accession>
<evidence type="ECO:0000313" key="1">
    <source>
        <dbReference type="EMBL" id="KAL1267020.1"/>
    </source>
</evidence>
<organism evidence="1 2">
    <name type="scientific">Cirrhinus molitorella</name>
    <name type="common">mud carp</name>
    <dbReference type="NCBI Taxonomy" id="172907"/>
    <lineage>
        <taxon>Eukaryota</taxon>
        <taxon>Metazoa</taxon>
        <taxon>Chordata</taxon>
        <taxon>Craniata</taxon>
        <taxon>Vertebrata</taxon>
        <taxon>Euteleostomi</taxon>
        <taxon>Actinopterygii</taxon>
        <taxon>Neopterygii</taxon>
        <taxon>Teleostei</taxon>
        <taxon>Ostariophysi</taxon>
        <taxon>Cypriniformes</taxon>
        <taxon>Cyprinidae</taxon>
        <taxon>Labeoninae</taxon>
        <taxon>Labeonini</taxon>
        <taxon>Cirrhinus</taxon>
    </lineage>
</organism>
<dbReference type="EMBL" id="JAYMGO010000010">
    <property type="protein sequence ID" value="KAL1267020.1"/>
    <property type="molecule type" value="Genomic_DNA"/>
</dbReference>
<gene>
    <name evidence="1" type="ORF">QQF64_002695</name>
</gene>